<feature type="chain" id="PRO_5035618850" evidence="2">
    <location>
        <begin position="25"/>
        <end position="84"/>
    </location>
</feature>
<sequence length="84" mass="10236">MISTSIRIFIRLTILLFFLNIVLGRYYQPDEYQRLFLRPNQRSAGSNFHYAWFTRDIHDENYNDEDNSQQYDGMKSSRKVYDKD</sequence>
<keyword evidence="2" id="KW-0732">Signal</keyword>
<name>A0A819E0E0_9BILA</name>
<feature type="region of interest" description="Disordered" evidence="1">
    <location>
        <begin position="63"/>
        <end position="84"/>
    </location>
</feature>
<dbReference type="EMBL" id="CAJOAZ010000216">
    <property type="protein sequence ID" value="CAF3579717.1"/>
    <property type="molecule type" value="Genomic_DNA"/>
</dbReference>
<evidence type="ECO:0000313" key="4">
    <source>
        <dbReference type="EMBL" id="CAF3579717.1"/>
    </source>
</evidence>
<evidence type="ECO:0000313" key="6">
    <source>
        <dbReference type="Proteomes" id="UP000663868"/>
    </source>
</evidence>
<reference evidence="5" key="1">
    <citation type="submission" date="2021-02" db="EMBL/GenBank/DDBJ databases">
        <authorList>
            <person name="Nowell W R."/>
        </authorList>
    </citation>
    <scope>NUCLEOTIDE SEQUENCE</scope>
</reference>
<comment type="caution">
    <text evidence="5">The sequence shown here is derived from an EMBL/GenBank/DDBJ whole genome shotgun (WGS) entry which is preliminary data.</text>
</comment>
<protein>
    <submittedName>
        <fullName evidence="5">Uncharacterized protein</fullName>
    </submittedName>
</protein>
<dbReference type="Proteomes" id="UP000663868">
    <property type="component" value="Unassembled WGS sequence"/>
</dbReference>
<dbReference type="Proteomes" id="UP000663845">
    <property type="component" value="Unassembled WGS sequence"/>
</dbReference>
<dbReference type="EMBL" id="CAJNOG010001117">
    <property type="protein sequence ID" value="CAF1410677.1"/>
    <property type="molecule type" value="Genomic_DNA"/>
</dbReference>
<dbReference type="AlphaFoldDB" id="A0A819E0E0"/>
<evidence type="ECO:0000256" key="1">
    <source>
        <dbReference type="SAM" id="MobiDB-lite"/>
    </source>
</evidence>
<dbReference type="EMBL" id="CAJOBB010001331">
    <property type="protein sequence ID" value="CAF3842284.1"/>
    <property type="molecule type" value="Genomic_DNA"/>
</dbReference>
<evidence type="ECO:0000256" key="2">
    <source>
        <dbReference type="SAM" id="SignalP"/>
    </source>
</evidence>
<gene>
    <name evidence="3" type="ORF">JYZ213_LOCUS38362</name>
    <name evidence="5" type="ORF">KXQ929_LOCUS19563</name>
    <name evidence="4" type="ORF">OXD698_LOCUS5344</name>
</gene>
<dbReference type="Proteomes" id="UP000663844">
    <property type="component" value="Unassembled WGS sequence"/>
</dbReference>
<accession>A0A819E0E0</accession>
<evidence type="ECO:0000313" key="3">
    <source>
        <dbReference type="EMBL" id="CAF1410677.1"/>
    </source>
</evidence>
<feature type="signal peptide" evidence="2">
    <location>
        <begin position="1"/>
        <end position="24"/>
    </location>
</feature>
<evidence type="ECO:0000313" key="5">
    <source>
        <dbReference type="EMBL" id="CAF3842284.1"/>
    </source>
</evidence>
<proteinExistence type="predicted"/>
<organism evidence="5 6">
    <name type="scientific">Adineta steineri</name>
    <dbReference type="NCBI Taxonomy" id="433720"/>
    <lineage>
        <taxon>Eukaryota</taxon>
        <taxon>Metazoa</taxon>
        <taxon>Spiralia</taxon>
        <taxon>Gnathifera</taxon>
        <taxon>Rotifera</taxon>
        <taxon>Eurotatoria</taxon>
        <taxon>Bdelloidea</taxon>
        <taxon>Adinetida</taxon>
        <taxon>Adinetidae</taxon>
        <taxon>Adineta</taxon>
    </lineage>
</organism>